<keyword evidence="3" id="KW-0804">Transcription</keyword>
<dbReference type="InterPro" id="IPR018062">
    <property type="entry name" value="HTH_AraC-typ_CS"/>
</dbReference>
<evidence type="ECO:0000256" key="3">
    <source>
        <dbReference type="ARBA" id="ARBA00023163"/>
    </source>
</evidence>
<dbReference type="PROSITE" id="PS01124">
    <property type="entry name" value="HTH_ARAC_FAMILY_2"/>
    <property type="match status" value="1"/>
</dbReference>
<dbReference type="SUPFAM" id="SSF52317">
    <property type="entry name" value="Class I glutamine amidotransferase-like"/>
    <property type="match status" value="1"/>
</dbReference>
<dbReference type="SMART" id="SM00342">
    <property type="entry name" value="HTH_ARAC"/>
    <property type="match status" value="1"/>
</dbReference>
<dbReference type="InterPro" id="IPR052158">
    <property type="entry name" value="INH-QAR"/>
</dbReference>
<keyword evidence="1" id="KW-0805">Transcription regulation</keyword>
<sequence length="319" mass="33988">MKIAVHAFHGITTFHLAAPLLVFDEVSRQGLATDWSTTVWSADGRSIRTSEGLVVDGLGSPAVANAADLVVFPSWPADLPPPREELVEVVRAAHGRGAGVVGLCLGAFPVASAGLLDGRSAVTHWAAAARLAAGHPEVAVQSSALYVDHGDVLTSAGTASALDACLHLVRQRLGAAAATTVARHLVIAPHREGDQAQYIERPVAEHVGATDPIGTTLEWAAANLHLPLSVEDLAGHARMSTRNFVRRFRETTGSSPARWVTARRLDEARRLLEVTAWTVARIAETCGYDSVVTFRQNFVRAYATTPTSYRQRFAGLVSS</sequence>
<evidence type="ECO:0000256" key="1">
    <source>
        <dbReference type="ARBA" id="ARBA00023015"/>
    </source>
</evidence>
<dbReference type="InterPro" id="IPR029062">
    <property type="entry name" value="Class_I_gatase-like"/>
</dbReference>
<accession>A0ABS4Q196</accession>
<name>A0ABS4Q196_9PSEU</name>
<dbReference type="RefSeq" id="WP_209668338.1">
    <property type="nucleotide sequence ID" value="NZ_JAGGMS010000001.1"/>
</dbReference>
<dbReference type="InterPro" id="IPR018060">
    <property type="entry name" value="HTH_AraC"/>
</dbReference>
<dbReference type="PANTHER" id="PTHR43130:SF3">
    <property type="entry name" value="HTH-TYPE TRANSCRIPTIONAL REGULATOR RV1931C"/>
    <property type="match status" value="1"/>
</dbReference>
<dbReference type="Gene3D" id="3.40.50.880">
    <property type="match status" value="1"/>
</dbReference>
<dbReference type="PROSITE" id="PS00041">
    <property type="entry name" value="HTH_ARAC_FAMILY_1"/>
    <property type="match status" value="1"/>
</dbReference>
<dbReference type="CDD" id="cd03137">
    <property type="entry name" value="GATase1_AraC_1"/>
    <property type="match status" value="1"/>
</dbReference>
<evidence type="ECO:0000313" key="6">
    <source>
        <dbReference type="Proteomes" id="UP000741013"/>
    </source>
</evidence>
<dbReference type="Proteomes" id="UP000741013">
    <property type="component" value="Unassembled WGS sequence"/>
</dbReference>
<keyword evidence="6" id="KW-1185">Reference proteome</keyword>
<proteinExistence type="predicted"/>
<dbReference type="PANTHER" id="PTHR43130">
    <property type="entry name" value="ARAC-FAMILY TRANSCRIPTIONAL REGULATOR"/>
    <property type="match status" value="1"/>
</dbReference>
<dbReference type="InterPro" id="IPR009057">
    <property type="entry name" value="Homeodomain-like_sf"/>
</dbReference>
<dbReference type="Pfam" id="PF01965">
    <property type="entry name" value="DJ-1_PfpI"/>
    <property type="match status" value="1"/>
</dbReference>
<keyword evidence="2" id="KW-0238">DNA-binding</keyword>
<organism evidence="5 6">
    <name type="scientific">Amycolatopsis magusensis</name>
    <dbReference type="NCBI Taxonomy" id="882444"/>
    <lineage>
        <taxon>Bacteria</taxon>
        <taxon>Bacillati</taxon>
        <taxon>Actinomycetota</taxon>
        <taxon>Actinomycetes</taxon>
        <taxon>Pseudonocardiales</taxon>
        <taxon>Pseudonocardiaceae</taxon>
        <taxon>Amycolatopsis</taxon>
    </lineage>
</organism>
<dbReference type="Pfam" id="PF12833">
    <property type="entry name" value="HTH_18"/>
    <property type="match status" value="1"/>
</dbReference>
<feature type="domain" description="HTH araC/xylS-type" evidence="4">
    <location>
        <begin position="214"/>
        <end position="312"/>
    </location>
</feature>
<reference evidence="5 6" key="1">
    <citation type="submission" date="2021-03" db="EMBL/GenBank/DDBJ databases">
        <title>Sequencing the genomes of 1000 actinobacteria strains.</title>
        <authorList>
            <person name="Klenk H.-P."/>
        </authorList>
    </citation>
    <scope>NUCLEOTIDE SEQUENCE [LARGE SCALE GENOMIC DNA]</scope>
    <source>
        <strain evidence="5 6">DSM 45510</strain>
    </source>
</reference>
<evidence type="ECO:0000256" key="2">
    <source>
        <dbReference type="ARBA" id="ARBA00023125"/>
    </source>
</evidence>
<dbReference type="SUPFAM" id="SSF46689">
    <property type="entry name" value="Homeodomain-like"/>
    <property type="match status" value="2"/>
</dbReference>
<dbReference type="EMBL" id="JAGGMS010000001">
    <property type="protein sequence ID" value="MBP2185449.1"/>
    <property type="molecule type" value="Genomic_DNA"/>
</dbReference>
<comment type="caution">
    <text evidence="5">The sequence shown here is derived from an EMBL/GenBank/DDBJ whole genome shotgun (WGS) entry which is preliminary data.</text>
</comment>
<dbReference type="InterPro" id="IPR002818">
    <property type="entry name" value="DJ-1/PfpI"/>
</dbReference>
<evidence type="ECO:0000259" key="4">
    <source>
        <dbReference type="PROSITE" id="PS01124"/>
    </source>
</evidence>
<gene>
    <name evidence="5" type="ORF">JOM49_006975</name>
</gene>
<evidence type="ECO:0000313" key="5">
    <source>
        <dbReference type="EMBL" id="MBP2185449.1"/>
    </source>
</evidence>
<protein>
    <submittedName>
        <fullName evidence="5">Transcriptional regulator GlxA family with amidase domain</fullName>
    </submittedName>
</protein>
<dbReference type="Gene3D" id="1.10.10.60">
    <property type="entry name" value="Homeodomain-like"/>
    <property type="match status" value="1"/>
</dbReference>